<dbReference type="EMBL" id="JAKGAS010000004">
    <property type="protein sequence ID" value="MCF2948309.1"/>
    <property type="molecule type" value="Genomic_DNA"/>
</dbReference>
<comment type="caution">
    <text evidence="1">The sequence shown here is derived from an EMBL/GenBank/DDBJ whole genome shotgun (WGS) entry which is preliminary data.</text>
</comment>
<proteinExistence type="predicted"/>
<sequence length="57" mass="6269">MLLVYLLIIAVVVLLAFSLSRETGKNTKYARRQGNTLVENRVGTSQQISMSNPSEAS</sequence>
<evidence type="ECO:0000313" key="2">
    <source>
        <dbReference type="Proteomes" id="UP001521137"/>
    </source>
</evidence>
<keyword evidence="2" id="KW-1185">Reference proteome</keyword>
<protein>
    <submittedName>
        <fullName evidence="1">Uncharacterized protein</fullName>
    </submittedName>
</protein>
<dbReference type="RefSeq" id="WP_235312015.1">
    <property type="nucleotide sequence ID" value="NZ_JAKGAS010000004.1"/>
</dbReference>
<reference evidence="1 2" key="1">
    <citation type="submission" date="2022-01" db="EMBL/GenBank/DDBJ databases">
        <title>Paraglaciecola sp. G1-23.</title>
        <authorList>
            <person name="Jin M.S."/>
            <person name="Han D.M."/>
            <person name="Kim H.M."/>
            <person name="Jeon C.O."/>
        </authorList>
    </citation>
    <scope>NUCLEOTIDE SEQUENCE [LARGE SCALE GENOMIC DNA]</scope>
    <source>
        <strain evidence="1 2">G1-23</strain>
    </source>
</reference>
<evidence type="ECO:0000313" key="1">
    <source>
        <dbReference type="EMBL" id="MCF2948309.1"/>
    </source>
</evidence>
<gene>
    <name evidence="1" type="ORF">L0668_09345</name>
</gene>
<accession>A0ABS9D936</accession>
<organism evidence="1 2">
    <name type="scientific">Paraglaciecola algarum</name>
    <dbReference type="NCBI Taxonomy" id="3050085"/>
    <lineage>
        <taxon>Bacteria</taxon>
        <taxon>Pseudomonadati</taxon>
        <taxon>Pseudomonadota</taxon>
        <taxon>Gammaproteobacteria</taxon>
        <taxon>Alteromonadales</taxon>
        <taxon>Alteromonadaceae</taxon>
        <taxon>Paraglaciecola</taxon>
    </lineage>
</organism>
<dbReference type="Proteomes" id="UP001521137">
    <property type="component" value="Unassembled WGS sequence"/>
</dbReference>
<name>A0ABS9D936_9ALTE</name>